<evidence type="ECO:0000313" key="9">
    <source>
        <dbReference type="EMBL" id="KAF9584446.1"/>
    </source>
</evidence>
<accession>A0A9P6G089</accession>
<dbReference type="InterPro" id="IPR016163">
    <property type="entry name" value="Ald_DH_C"/>
</dbReference>
<dbReference type="PROSITE" id="PS00687">
    <property type="entry name" value="ALDEHYDE_DEHYDR_GLU"/>
    <property type="match status" value="1"/>
</dbReference>
<comment type="caution">
    <text evidence="9">The sequence shown here is derived from an EMBL/GenBank/DDBJ whole genome shotgun (WGS) entry which is preliminary data.</text>
</comment>
<dbReference type="Gene3D" id="3.40.605.10">
    <property type="entry name" value="Aldehyde Dehydrogenase, Chain A, domain 1"/>
    <property type="match status" value="1"/>
</dbReference>
<evidence type="ECO:0000256" key="4">
    <source>
        <dbReference type="PIRNR" id="PIRNR036492"/>
    </source>
</evidence>
<dbReference type="InterPro" id="IPR016160">
    <property type="entry name" value="Ald_DH_CS_CYS"/>
</dbReference>
<dbReference type="InterPro" id="IPR029510">
    <property type="entry name" value="Ald_DH_CS_GLU"/>
</dbReference>
<dbReference type="EMBL" id="JAABOA010000411">
    <property type="protein sequence ID" value="KAF9584446.1"/>
    <property type="molecule type" value="Genomic_DNA"/>
</dbReference>
<name>A0A9P6G089_9FUNG</name>
<dbReference type="InterPro" id="IPR012394">
    <property type="entry name" value="Aldehyde_DH_NAD(P)"/>
</dbReference>
<evidence type="ECO:0000313" key="10">
    <source>
        <dbReference type="Proteomes" id="UP000780801"/>
    </source>
</evidence>
<comment type="similarity">
    <text evidence="1 4 7">Belongs to the aldehyde dehydrogenase family.</text>
</comment>
<feature type="domain" description="Aldehyde dehydrogenase" evidence="8">
    <location>
        <begin position="11"/>
        <end position="436"/>
    </location>
</feature>
<feature type="active site" evidence="5 6">
    <location>
        <position position="218"/>
    </location>
</feature>
<evidence type="ECO:0000256" key="3">
    <source>
        <dbReference type="ARBA" id="ARBA00023027"/>
    </source>
</evidence>
<dbReference type="GO" id="GO:0006081">
    <property type="term" value="P:aldehyde metabolic process"/>
    <property type="evidence" value="ECO:0007669"/>
    <property type="project" value="InterPro"/>
</dbReference>
<dbReference type="SUPFAM" id="SSF53720">
    <property type="entry name" value="ALDH-like"/>
    <property type="match status" value="1"/>
</dbReference>
<sequence length="490" mass="53989">MVSLAFTPLKEIPKVVQDLHDTFQSGITRPLEYRKEQLKGLHNLVQENEEAFREAAFLDSHKPPTEYMISETGTIRQECIDAIKNLDKWAAKKPIKTGLINSLDNVYTRMEPLGTVLIIGAWNYALNLLLAPAVGAIAAGNTVLLKPSEVATHTAALVTKLLPVYVDRRSIHIVNGGVAETTVLLEQKFDHIFYTGSGNVGKVIMSAAAKHLTPVTLELGGKSPAFVSADVDVNVAARRLAIAKFFNCGQSCIAPDYLIVQRGIEEELVNRMRAHIQEFYGASVQTSDSYARIVNRNHFQRLQKMLEATKGKVVVGGETQESDLFITPTLVLNVQPGDSLLDSEIFGPILPIMVVDDLKEGVAYVNKGDQPLALYVYSRNFKLADEIVDNTRSGTVVVNDSMVQFVIPDLPFGGTGPSGMGSYHGQKSFDTFSHARSTVVKGLGMDQFNNIRYPPYTEKKMSWLEWIMFSKAKYGPNKENPGAEDAKAKL</sequence>
<dbReference type="FunFam" id="3.40.309.10:FF:000003">
    <property type="entry name" value="Aldehyde dehydrogenase"/>
    <property type="match status" value="1"/>
</dbReference>
<dbReference type="Proteomes" id="UP000780801">
    <property type="component" value="Unassembled WGS sequence"/>
</dbReference>
<evidence type="ECO:0000256" key="1">
    <source>
        <dbReference type="ARBA" id="ARBA00009986"/>
    </source>
</evidence>
<dbReference type="InterPro" id="IPR016162">
    <property type="entry name" value="Ald_DH_N"/>
</dbReference>
<evidence type="ECO:0000256" key="6">
    <source>
        <dbReference type="PROSITE-ProRule" id="PRU10007"/>
    </source>
</evidence>
<reference evidence="9" key="1">
    <citation type="journal article" date="2020" name="Fungal Divers.">
        <title>Resolving the Mortierellaceae phylogeny through synthesis of multi-gene phylogenetics and phylogenomics.</title>
        <authorList>
            <person name="Vandepol N."/>
            <person name="Liber J."/>
            <person name="Desiro A."/>
            <person name="Na H."/>
            <person name="Kennedy M."/>
            <person name="Barry K."/>
            <person name="Grigoriev I.V."/>
            <person name="Miller A.N."/>
            <person name="O'Donnell K."/>
            <person name="Stajich J.E."/>
            <person name="Bonito G."/>
        </authorList>
    </citation>
    <scope>NUCLEOTIDE SEQUENCE</scope>
    <source>
        <strain evidence="9">KOD1015</strain>
    </source>
</reference>
<dbReference type="Pfam" id="PF00171">
    <property type="entry name" value="Aldedh"/>
    <property type="match status" value="1"/>
</dbReference>
<dbReference type="GO" id="GO:0004029">
    <property type="term" value="F:aldehyde dehydrogenase (NAD+) activity"/>
    <property type="evidence" value="ECO:0007669"/>
    <property type="project" value="TreeGrafter"/>
</dbReference>
<keyword evidence="2 4" id="KW-0560">Oxidoreductase</keyword>
<dbReference type="AlphaFoldDB" id="A0A9P6G089"/>
<dbReference type="PIRSF" id="PIRSF036492">
    <property type="entry name" value="ALDH"/>
    <property type="match status" value="1"/>
</dbReference>
<dbReference type="Gene3D" id="3.40.309.10">
    <property type="entry name" value="Aldehyde Dehydrogenase, Chain A, domain 2"/>
    <property type="match status" value="1"/>
</dbReference>
<organism evidence="9 10">
    <name type="scientific">Lunasporangiospora selenospora</name>
    <dbReference type="NCBI Taxonomy" id="979761"/>
    <lineage>
        <taxon>Eukaryota</taxon>
        <taxon>Fungi</taxon>
        <taxon>Fungi incertae sedis</taxon>
        <taxon>Mucoromycota</taxon>
        <taxon>Mortierellomycotina</taxon>
        <taxon>Mortierellomycetes</taxon>
        <taxon>Mortierellales</taxon>
        <taxon>Mortierellaceae</taxon>
        <taxon>Lunasporangiospora</taxon>
    </lineage>
</organism>
<evidence type="ECO:0000256" key="5">
    <source>
        <dbReference type="PIRSR" id="PIRSR036492-1"/>
    </source>
</evidence>
<dbReference type="PANTHER" id="PTHR43570:SF16">
    <property type="entry name" value="ALDEHYDE DEHYDROGENASE TYPE III, ISOFORM Q"/>
    <property type="match status" value="1"/>
</dbReference>
<dbReference type="InterPro" id="IPR016161">
    <property type="entry name" value="Ald_DH/histidinol_DH"/>
</dbReference>
<evidence type="ECO:0000259" key="8">
    <source>
        <dbReference type="Pfam" id="PF00171"/>
    </source>
</evidence>
<protein>
    <recommendedName>
        <fullName evidence="4">Aldehyde dehydrogenase</fullName>
    </recommendedName>
</protein>
<dbReference type="InterPro" id="IPR015590">
    <property type="entry name" value="Aldehyde_DH_dom"/>
</dbReference>
<keyword evidence="10" id="KW-1185">Reference proteome</keyword>
<evidence type="ECO:0000256" key="2">
    <source>
        <dbReference type="ARBA" id="ARBA00023002"/>
    </source>
</evidence>
<evidence type="ECO:0000256" key="7">
    <source>
        <dbReference type="RuleBase" id="RU003345"/>
    </source>
</evidence>
<dbReference type="FunFam" id="3.40.605.10:FF:000004">
    <property type="entry name" value="Aldehyde dehydrogenase"/>
    <property type="match status" value="1"/>
</dbReference>
<dbReference type="PANTHER" id="PTHR43570">
    <property type="entry name" value="ALDEHYDE DEHYDROGENASE"/>
    <property type="match status" value="1"/>
</dbReference>
<dbReference type="OrthoDB" id="440325at2759"/>
<feature type="active site" evidence="5">
    <location>
        <position position="252"/>
    </location>
</feature>
<dbReference type="GO" id="GO:0005737">
    <property type="term" value="C:cytoplasm"/>
    <property type="evidence" value="ECO:0007669"/>
    <property type="project" value="TreeGrafter"/>
</dbReference>
<gene>
    <name evidence="9" type="primary">ALDH3B2_4</name>
    <name evidence="9" type="ORF">BGW38_006440</name>
</gene>
<keyword evidence="3" id="KW-0520">NAD</keyword>
<dbReference type="PROSITE" id="PS00070">
    <property type="entry name" value="ALDEHYDE_DEHYDR_CYS"/>
    <property type="match status" value="1"/>
</dbReference>
<proteinExistence type="inferred from homology"/>